<feature type="compositionally biased region" description="Basic and acidic residues" evidence="1">
    <location>
        <begin position="38"/>
        <end position="49"/>
    </location>
</feature>
<keyword evidence="2" id="KW-0812">Transmembrane</keyword>
<sequence>MAAGYTSSRSRTTYGISNRIRSQMYVYGNVVTKPAYEPERRTKELERPRKTSRQVRKNRRKALHMSPGYVIFLAAAAILALVVCVNYVQLQSRLTNRSKAISAMQEELADMKEENNTRYNAVMDSVNLDEIRDKAQNELGMVYANSDQIVEYDNPASDYVKQYEDIPEDGILAQSDKK</sequence>
<evidence type="ECO:0000256" key="1">
    <source>
        <dbReference type="SAM" id="MobiDB-lite"/>
    </source>
</evidence>
<name>A0A4R4FI50_9FIRM</name>
<organism evidence="3 4">
    <name type="scientific">Extibacter muris</name>
    <dbReference type="NCBI Taxonomy" id="1796622"/>
    <lineage>
        <taxon>Bacteria</taxon>
        <taxon>Bacillati</taxon>
        <taxon>Bacillota</taxon>
        <taxon>Clostridia</taxon>
        <taxon>Lachnospirales</taxon>
        <taxon>Lachnospiraceae</taxon>
        <taxon>Extibacter</taxon>
    </lineage>
</organism>
<dbReference type="RefSeq" id="WP_132274230.1">
    <property type="nucleotide sequence ID" value="NZ_JAOBST010000054.1"/>
</dbReference>
<dbReference type="EMBL" id="SMMX01000001">
    <property type="protein sequence ID" value="TDA23402.1"/>
    <property type="molecule type" value="Genomic_DNA"/>
</dbReference>
<evidence type="ECO:0000313" key="4">
    <source>
        <dbReference type="Proteomes" id="UP000295710"/>
    </source>
</evidence>
<comment type="caution">
    <text evidence="3">The sequence shown here is derived from an EMBL/GenBank/DDBJ whole genome shotgun (WGS) entry which is preliminary data.</text>
</comment>
<dbReference type="AlphaFoldDB" id="A0A4R4FI50"/>
<feature type="region of interest" description="Disordered" evidence="1">
    <location>
        <begin position="38"/>
        <end position="59"/>
    </location>
</feature>
<dbReference type="Proteomes" id="UP000295710">
    <property type="component" value="Unassembled WGS sequence"/>
</dbReference>
<accession>A0A4R4FI50</accession>
<keyword evidence="4" id="KW-1185">Reference proteome</keyword>
<reference evidence="3 4" key="1">
    <citation type="journal article" date="2016" name="Nat. Microbiol.">
        <title>The Mouse Intestinal Bacterial Collection (miBC) provides host-specific insight into cultured diversity and functional potential of the gut microbiota.</title>
        <authorList>
            <person name="Lagkouvardos I."/>
            <person name="Pukall R."/>
            <person name="Abt B."/>
            <person name="Foesel B.U."/>
            <person name="Meier-Kolthoff J.P."/>
            <person name="Kumar N."/>
            <person name="Bresciani A."/>
            <person name="Martinez I."/>
            <person name="Just S."/>
            <person name="Ziegler C."/>
            <person name="Brugiroux S."/>
            <person name="Garzetti D."/>
            <person name="Wenning M."/>
            <person name="Bui T.P."/>
            <person name="Wang J."/>
            <person name="Hugenholtz F."/>
            <person name="Plugge C.M."/>
            <person name="Peterson D.A."/>
            <person name="Hornef M.W."/>
            <person name="Baines J.F."/>
            <person name="Smidt H."/>
            <person name="Walter J."/>
            <person name="Kristiansen K."/>
            <person name="Nielsen H.B."/>
            <person name="Haller D."/>
            <person name="Overmann J."/>
            <person name="Stecher B."/>
            <person name="Clavel T."/>
        </authorList>
    </citation>
    <scope>NUCLEOTIDE SEQUENCE [LARGE SCALE GENOMIC DNA]</scope>
    <source>
        <strain evidence="3 4">DSM 28560</strain>
    </source>
</reference>
<evidence type="ECO:0000313" key="3">
    <source>
        <dbReference type="EMBL" id="TDA23402.1"/>
    </source>
</evidence>
<keyword evidence="2" id="KW-0472">Membrane</keyword>
<proteinExistence type="predicted"/>
<feature type="transmembrane region" description="Helical" evidence="2">
    <location>
        <begin position="66"/>
        <end position="88"/>
    </location>
</feature>
<keyword evidence="2" id="KW-1133">Transmembrane helix</keyword>
<evidence type="ECO:0008006" key="5">
    <source>
        <dbReference type="Google" id="ProtNLM"/>
    </source>
</evidence>
<protein>
    <recommendedName>
        <fullName evidence="5">Cell division protein FtsL</fullName>
    </recommendedName>
</protein>
<gene>
    <name evidence="3" type="ORF">E1963_01305</name>
</gene>
<feature type="compositionally biased region" description="Basic residues" evidence="1">
    <location>
        <begin position="50"/>
        <end position="59"/>
    </location>
</feature>
<evidence type="ECO:0000256" key="2">
    <source>
        <dbReference type="SAM" id="Phobius"/>
    </source>
</evidence>